<dbReference type="Ensembl" id="ENSENLT00000023152.1">
    <property type="protein sequence ID" value="ENSENLP00000022391.1"/>
    <property type="gene ID" value="ENSENLG00000010177.1"/>
</dbReference>
<dbReference type="OrthoDB" id="5983780at2759"/>
<dbReference type="GO" id="GO:0000350">
    <property type="term" value="P:generation of catalytic spliceosome for second transesterification step"/>
    <property type="evidence" value="ECO:0007669"/>
    <property type="project" value="InterPro"/>
</dbReference>
<reference evidence="2" key="2">
    <citation type="submission" date="2025-08" db="UniProtKB">
        <authorList>
            <consortium name="Ensembl"/>
        </authorList>
    </citation>
    <scope>IDENTIFICATION</scope>
</reference>
<protein>
    <submittedName>
        <fullName evidence="2">Uncharacterized LOC115041717</fullName>
    </submittedName>
</protein>
<evidence type="ECO:0000313" key="3">
    <source>
        <dbReference type="Proteomes" id="UP000472264"/>
    </source>
</evidence>
<reference evidence="2" key="3">
    <citation type="submission" date="2025-09" db="UniProtKB">
        <authorList>
            <consortium name="Ensembl"/>
        </authorList>
    </citation>
    <scope>IDENTIFICATION</scope>
</reference>
<gene>
    <name evidence="2" type="primary">si:dkey-86e18.1</name>
</gene>
<dbReference type="InterPro" id="IPR009360">
    <property type="entry name" value="Isy1"/>
</dbReference>
<feature type="compositionally biased region" description="Basic and acidic residues" evidence="1">
    <location>
        <begin position="126"/>
        <end position="141"/>
    </location>
</feature>
<feature type="compositionally biased region" description="Polar residues" evidence="1">
    <location>
        <begin position="142"/>
        <end position="166"/>
    </location>
</feature>
<feature type="compositionally biased region" description="Basic and acidic residues" evidence="1">
    <location>
        <begin position="331"/>
        <end position="345"/>
    </location>
</feature>
<organism evidence="2 3">
    <name type="scientific">Echeneis naucrates</name>
    <name type="common">Live sharksucker</name>
    <dbReference type="NCBI Taxonomy" id="173247"/>
    <lineage>
        <taxon>Eukaryota</taxon>
        <taxon>Metazoa</taxon>
        <taxon>Chordata</taxon>
        <taxon>Craniata</taxon>
        <taxon>Vertebrata</taxon>
        <taxon>Euteleostomi</taxon>
        <taxon>Actinopterygii</taxon>
        <taxon>Neopterygii</taxon>
        <taxon>Teleostei</taxon>
        <taxon>Neoteleostei</taxon>
        <taxon>Acanthomorphata</taxon>
        <taxon>Carangaria</taxon>
        <taxon>Carangiformes</taxon>
        <taxon>Echeneidae</taxon>
        <taxon>Echeneis</taxon>
    </lineage>
</organism>
<keyword evidence="3" id="KW-1185">Reference proteome</keyword>
<name>A0A665USP2_ECHNA</name>
<evidence type="ECO:0000313" key="2">
    <source>
        <dbReference type="Ensembl" id="ENSENLP00000022391.1"/>
    </source>
</evidence>
<dbReference type="Proteomes" id="UP000472264">
    <property type="component" value="Chromosome 4"/>
</dbReference>
<reference evidence="2" key="1">
    <citation type="submission" date="2021-04" db="EMBL/GenBank/DDBJ databases">
        <authorList>
            <consortium name="Wellcome Sanger Institute Data Sharing"/>
        </authorList>
    </citation>
    <scope>NUCLEOTIDE SEQUENCE [LARGE SCALE GENOMIC DNA]</scope>
</reference>
<feature type="region of interest" description="Disordered" evidence="1">
    <location>
        <begin position="107"/>
        <end position="166"/>
    </location>
</feature>
<dbReference type="InParanoid" id="A0A665USP2"/>
<dbReference type="Pfam" id="PF06246">
    <property type="entry name" value="Isy1"/>
    <property type="match status" value="1"/>
</dbReference>
<proteinExistence type="predicted"/>
<evidence type="ECO:0000256" key="1">
    <source>
        <dbReference type="SAM" id="MobiDB-lite"/>
    </source>
</evidence>
<sequence>MARNEEKQQGRLNRLWLQKERDEGRLRDVHERRPKLSSLNSASSVKRWIPSIKNEIEYYLQQSQLSHYPERKIAEFQLHIDSLEKEYKSFIAKLRVLDPSCKHKPWTPRAYSKRTAETQSTVKKPRQSEDSSLRSGPERDTTSSWSGCQKTLATERQGPLSYSDTRFQTFVPTNPMLQTSEAVCADQDQPLSFDQTRLAVATAAFRGESAQLRSSQTQSLARVLQGGLPNLSNSASDNNGRTRLRLAVGREGAVHECVPCGRSWKSTELCPASKSYSMLVIPACPGKDEESWEESGLHGSLTLSVPGRAAPVPACVCSPRVRSLPGLQHADGAEADERGSTCDRV</sequence>
<feature type="region of interest" description="Disordered" evidence="1">
    <location>
        <begin position="326"/>
        <end position="345"/>
    </location>
</feature>
<accession>A0A665USP2</accession>
<dbReference type="AlphaFoldDB" id="A0A665USP2"/>